<evidence type="ECO:0000313" key="2">
    <source>
        <dbReference type="Proteomes" id="UP001054945"/>
    </source>
</evidence>
<organism evidence="1 2">
    <name type="scientific">Caerostris extrusa</name>
    <name type="common">Bark spider</name>
    <name type="synonym">Caerostris bankana</name>
    <dbReference type="NCBI Taxonomy" id="172846"/>
    <lineage>
        <taxon>Eukaryota</taxon>
        <taxon>Metazoa</taxon>
        <taxon>Ecdysozoa</taxon>
        <taxon>Arthropoda</taxon>
        <taxon>Chelicerata</taxon>
        <taxon>Arachnida</taxon>
        <taxon>Araneae</taxon>
        <taxon>Araneomorphae</taxon>
        <taxon>Entelegynae</taxon>
        <taxon>Araneoidea</taxon>
        <taxon>Araneidae</taxon>
        <taxon>Caerostris</taxon>
    </lineage>
</organism>
<comment type="caution">
    <text evidence="1">The sequence shown here is derived from an EMBL/GenBank/DDBJ whole genome shotgun (WGS) entry which is preliminary data.</text>
</comment>
<dbReference type="AlphaFoldDB" id="A0AAV4RDZ5"/>
<proteinExistence type="predicted"/>
<keyword evidence="2" id="KW-1185">Reference proteome</keyword>
<dbReference type="Proteomes" id="UP001054945">
    <property type="component" value="Unassembled WGS sequence"/>
</dbReference>
<gene>
    <name evidence="1" type="primary">AVEN_271376_1</name>
    <name evidence="1" type="ORF">CEXT_6681</name>
</gene>
<accession>A0AAV4RDZ5</accession>
<evidence type="ECO:0000313" key="1">
    <source>
        <dbReference type="EMBL" id="GIY18677.1"/>
    </source>
</evidence>
<protein>
    <submittedName>
        <fullName evidence="1">Uncharacterized protein</fullName>
    </submittedName>
</protein>
<sequence length="369" mass="43584">MPVVLHGLQQLALAKVAVTLCKNPTIESELSKRCRTPEDNINGILFAVTKVLSSMDIPLLFKKKLLRCFACIIFEYHNWVKRHYNMIDAGEHFRSMCWKPCGMIDEQKSLESLIRNQNIPVHDRFHLACMYCFKDDILSLWNQMPSEEQKWSEHSSTEDVWVTCIIKADNASWPKSSDDYPFKKLLIKSLRNSTAMRNLLEMLEPEERHRYQINYLEKLEICCLDLNFYFEVDTNNRNEFLQNNYTGILKSSCHWTSPTAFINFANQFYFLFSERKFILMIANLFLKMHSAWGDLTYVNLIKEFWHNSPIYLREYIRQSADFYAKLMKVMDGTYESTINSAFEILDSWLRDPSLIDTRTHIFVKPPKPI</sequence>
<dbReference type="EMBL" id="BPLR01007661">
    <property type="protein sequence ID" value="GIY18677.1"/>
    <property type="molecule type" value="Genomic_DNA"/>
</dbReference>
<reference evidence="1 2" key="1">
    <citation type="submission" date="2021-06" db="EMBL/GenBank/DDBJ databases">
        <title>Caerostris extrusa draft genome.</title>
        <authorList>
            <person name="Kono N."/>
            <person name="Arakawa K."/>
        </authorList>
    </citation>
    <scope>NUCLEOTIDE SEQUENCE [LARGE SCALE GENOMIC DNA]</scope>
</reference>
<name>A0AAV4RDZ5_CAEEX</name>